<dbReference type="SFLD" id="SFLDG01065">
    <property type="entry name" value="anaerobic_coproporphyrinogen-I"/>
    <property type="match status" value="1"/>
</dbReference>
<sequence length="464" mass="51217">MEVKAEGRRRSHARGMDNRLLPYALRQVPRYTSYPTAPHFCAAVDAGVYAGWLSELPRREPVSVYLHVPYCRTICHYCGCHTKAIRRDGPIFEYAETLGREIDLVRQKAGERFPVSHLHWGGGTPSILPRQAFLDLAARLAEAFDLQPGAEHAIELDPRTVTRELARTLSEIGVTRASLGVQDFGEHVQKAIGRIQPFPQVSAAVDALRETGIEALNFDLMYGLPQQRAQDVARSVELALSLRPDRVALFGYAHVPWMKSHQKLIRTEELPGAMERLEQADLAADLLVAEGYVRVGLDHFARPDDPMSTMLRSGTLRRNFQGYTTDSATTLIGLGVSSIGRMPQGYVQNAPDIGGWRRAVEAGVLPSARGRALEPEDVARAAVIERLMCDLEADHGEVALAHGLPVDLMDDAEPALRELEEAGIVELRGRHLRVPEAMRSFARLPAAAFDAYLAPQAARHSLAV</sequence>
<reference evidence="19 20" key="1">
    <citation type="journal article" date="2014" name="Genome Announc.">
        <title>Draft Genome Sequence of Lutibaculum baratangense Strain AMV1T, Isolated from a Mud Volcano in Andamans, India.</title>
        <authorList>
            <person name="Singh A."/>
            <person name="Sreenivas A."/>
            <person name="Sathyanarayana Reddy G."/>
            <person name="Pinnaka A.K."/>
            <person name="Shivaji S."/>
        </authorList>
    </citation>
    <scope>NUCLEOTIDE SEQUENCE [LARGE SCALE GENOMIC DNA]</scope>
    <source>
        <strain evidence="19 20">AMV1</strain>
    </source>
</reference>
<gene>
    <name evidence="19" type="ORF">N177_0934</name>
</gene>
<dbReference type="STRING" id="631454.N177_0934"/>
<comment type="function">
    <text evidence="13">Involved in the heme biosynthesis. Catalyzes the anaerobic oxidative decarboxylation of propionate groups of rings A and B of coproporphyrinogen III to yield the vinyl groups in protoporphyrinogen IX.</text>
</comment>
<dbReference type="PIRSF" id="PIRSF000167">
    <property type="entry name" value="HemN"/>
    <property type="match status" value="1"/>
</dbReference>
<keyword evidence="7 15" id="KW-0949">S-adenosyl-L-methionine</keyword>
<evidence type="ECO:0000256" key="15">
    <source>
        <dbReference type="PIRNR" id="PIRNR000167"/>
    </source>
</evidence>
<dbReference type="InterPro" id="IPR010723">
    <property type="entry name" value="HemN_C"/>
</dbReference>
<keyword evidence="6 15" id="KW-0963">Cytoplasm</keyword>
<dbReference type="SMART" id="SM00729">
    <property type="entry name" value="Elp3"/>
    <property type="match status" value="1"/>
</dbReference>
<dbReference type="PANTHER" id="PTHR13932">
    <property type="entry name" value="COPROPORPHYRINIGEN III OXIDASE"/>
    <property type="match status" value="1"/>
</dbReference>
<dbReference type="AlphaFoldDB" id="V4RMD6"/>
<keyword evidence="10 15" id="KW-0408">Iron</keyword>
<dbReference type="NCBIfam" id="TIGR00538">
    <property type="entry name" value="hemN"/>
    <property type="match status" value="1"/>
</dbReference>
<evidence type="ECO:0000256" key="2">
    <source>
        <dbReference type="ARBA" id="ARBA00004785"/>
    </source>
</evidence>
<comment type="caution">
    <text evidence="19">The sequence shown here is derived from an EMBL/GenBank/DDBJ whole genome shotgun (WGS) entry which is preliminary data.</text>
</comment>
<feature type="binding site" evidence="16">
    <location>
        <position position="155"/>
    </location>
    <ligand>
        <name>S-adenosyl-L-methionine</name>
        <dbReference type="ChEBI" id="CHEBI:59789"/>
        <label>1</label>
    </ligand>
</feature>
<keyword evidence="11 15" id="KW-0411">Iron-sulfur</keyword>
<feature type="binding site" evidence="16">
    <location>
        <position position="194"/>
    </location>
    <ligand>
        <name>S-adenosyl-L-methionine</name>
        <dbReference type="ChEBI" id="CHEBI:59789"/>
        <label>2</label>
    </ligand>
</feature>
<evidence type="ECO:0000259" key="18">
    <source>
        <dbReference type="PROSITE" id="PS51918"/>
    </source>
</evidence>
<dbReference type="Pfam" id="PF04055">
    <property type="entry name" value="Radical_SAM"/>
    <property type="match status" value="1"/>
</dbReference>
<feature type="binding site" evidence="16">
    <location>
        <position position="182"/>
    </location>
    <ligand>
        <name>S-adenosyl-L-methionine</name>
        <dbReference type="ChEBI" id="CHEBI:59789"/>
        <label>2</label>
    </ligand>
</feature>
<evidence type="ECO:0000256" key="4">
    <source>
        <dbReference type="ARBA" id="ARBA00011245"/>
    </source>
</evidence>
<dbReference type="SFLD" id="SFLDS00029">
    <property type="entry name" value="Radical_SAM"/>
    <property type="match status" value="1"/>
</dbReference>
<comment type="subunit">
    <text evidence="4">Monomer.</text>
</comment>
<dbReference type="InterPro" id="IPR023404">
    <property type="entry name" value="rSAM_horseshoe"/>
</dbReference>
<feature type="binding site" evidence="17">
    <location>
        <position position="75"/>
    </location>
    <ligand>
        <name>[4Fe-4S] cluster</name>
        <dbReference type="ChEBI" id="CHEBI:49883"/>
        <note>4Fe-4S-S-AdoMet</note>
    </ligand>
</feature>
<evidence type="ECO:0000313" key="19">
    <source>
        <dbReference type="EMBL" id="ESR26434.1"/>
    </source>
</evidence>
<comment type="pathway">
    <text evidence="2 15">Porphyrin-containing compound metabolism; protoporphyrin-IX biosynthesis; protoporphyrinogen-IX from coproporphyrinogen-III (AdoMet route): step 1/1.</text>
</comment>
<comment type="similarity">
    <text evidence="3 15">Belongs to the anaerobic coproporphyrinogen-III oxidase family.</text>
</comment>
<keyword evidence="20" id="KW-1185">Reference proteome</keyword>
<dbReference type="InterPro" id="IPR004558">
    <property type="entry name" value="Coprogen_oxidase_HemN"/>
</dbReference>
<evidence type="ECO:0000256" key="13">
    <source>
        <dbReference type="ARBA" id="ARBA00024295"/>
    </source>
</evidence>
<evidence type="ECO:0000256" key="7">
    <source>
        <dbReference type="ARBA" id="ARBA00022691"/>
    </source>
</evidence>
<evidence type="ECO:0000256" key="1">
    <source>
        <dbReference type="ARBA" id="ARBA00004496"/>
    </source>
</evidence>
<dbReference type="UniPathway" id="UPA00251">
    <property type="reaction ID" value="UER00323"/>
</dbReference>
<evidence type="ECO:0000256" key="3">
    <source>
        <dbReference type="ARBA" id="ARBA00005493"/>
    </source>
</evidence>
<keyword evidence="8 15" id="KW-0479">Metal-binding</keyword>
<feature type="binding site" evidence="17">
    <location>
        <position position="71"/>
    </location>
    <ligand>
        <name>[4Fe-4S] cluster</name>
        <dbReference type="ChEBI" id="CHEBI:49883"/>
        <note>4Fe-4S-S-AdoMet</note>
    </ligand>
</feature>
<dbReference type="eggNOG" id="COG0635">
    <property type="taxonomic scope" value="Bacteria"/>
</dbReference>
<comment type="subcellular location">
    <subcellularLocation>
        <location evidence="1 15">Cytoplasm</location>
    </subcellularLocation>
</comment>
<dbReference type="InterPro" id="IPR058240">
    <property type="entry name" value="rSAM_sf"/>
</dbReference>
<protein>
    <recommendedName>
        <fullName evidence="15">Coproporphyrinogen-III oxidase</fullName>
        <ecNumber evidence="15">1.3.98.3</ecNumber>
    </recommendedName>
</protein>
<dbReference type="GO" id="GO:0051539">
    <property type="term" value="F:4 iron, 4 sulfur cluster binding"/>
    <property type="evidence" value="ECO:0007669"/>
    <property type="project" value="UniProtKB-KW"/>
</dbReference>
<dbReference type="GO" id="GO:0004109">
    <property type="term" value="F:coproporphyrinogen oxidase activity"/>
    <property type="evidence" value="ECO:0007669"/>
    <property type="project" value="InterPro"/>
</dbReference>
<accession>V4RMD6</accession>
<feature type="binding site" evidence="17">
    <location>
        <position position="78"/>
    </location>
    <ligand>
        <name>[4Fe-4S] cluster</name>
        <dbReference type="ChEBI" id="CHEBI:49883"/>
        <note>4Fe-4S-S-AdoMet</note>
    </ligand>
</feature>
<feature type="binding site" evidence="16">
    <location>
        <position position="65"/>
    </location>
    <ligand>
        <name>S-adenosyl-L-methionine</name>
        <dbReference type="ChEBI" id="CHEBI:59789"/>
        <label>1</label>
    </ligand>
</feature>
<feature type="domain" description="Radical SAM core" evidence="18">
    <location>
        <begin position="56"/>
        <end position="290"/>
    </location>
</feature>
<evidence type="ECO:0000256" key="6">
    <source>
        <dbReference type="ARBA" id="ARBA00022490"/>
    </source>
</evidence>
<dbReference type="PROSITE" id="PS51918">
    <property type="entry name" value="RADICAL_SAM"/>
    <property type="match status" value="1"/>
</dbReference>
<dbReference type="Proteomes" id="UP000017819">
    <property type="component" value="Unassembled WGS sequence"/>
</dbReference>
<evidence type="ECO:0000256" key="8">
    <source>
        <dbReference type="ARBA" id="ARBA00022723"/>
    </source>
</evidence>
<evidence type="ECO:0000256" key="17">
    <source>
        <dbReference type="PIRSR" id="PIRSR000167-2"/>
    </source>
</evidence>
<dbReference type="SUPFAM" id="SSF102114">
    <property type="entry name" value="Radical SAM enzymes"/>
    <property type="match status" value="1"/>
</dbReference>
<dbReference type="GO" id="GO:0046872">
    <property type="term" value="F:metal ion binding"/>
    <property type="evidence" value="ECO:0007669"/>
    <property type="project" value="UniProtKB-KW"/>
</dbReference>
<dbReference type="InterPro" id="IPR034505">
    <property type="entry name" value="Coproporphyrinogen-III_oxidase"/>
</dbReference>
<dbReference type="GO" id="GO:0006782">
    <property type="term" value="P:protoporphyrinogen IX biosynthetic process"/>
    <property type="evidence" value="ECO:0007669"/>
    <property type="project" value="UniProtKB-UniPathway"/>
</dbReference>
<organism evidence="19 20">
    <name type="scientific">Lutibaculum baratangense AMV1</name>
    <dbReference type="NCBI Taxonomy" id="631454"/>
    <lineage>
        <taxon>Bacteria</taxon>
        <taxon>Pseudomonadati</taxon>
        <taxon>Pseudomonadota</taxon>
        <taxon>Alphaproteobacteria</taxon>
        <taxon>Hyphomicrobiales</taxon>
        <taxon>Tepidamorphaceae</taxon>
        <taxon>Lutibaculum</taxon>
    </lineage>
</organism>
<dbReference type="Gene3D" id="3.80.30.20">
    <property type="entry name" value="tm_1862 like domain"/>
    <property type="match status" value="1"/>
</dbReference>
<comment type="cofactor">
    <cofactor evidence="15 17">
        <name>[4Fe-4S] cluster</name>
        <dbReference type="ChEBI" id="CHEBI:49883"/>
    </cofactor>
    <text evidence="15 17">Binds 1 [4Fe-4S] cluster. The cluster is coordinated with 3 cysteines and an exchangeable S-adenosyl-L-methionine.</text>
</comment>
<dbReference type="Gene3D" id="1.10.10.920">
    <property type="match status" value="1"/>
</dbReference>
<dbReference type="PATRIC" id="fig|631454.5.peg.921"/>
<dbReference type="PANTHER" id="PTHR13932:SF6">
    <property type="entry name" value="OXYGEN-INDEPENDENT COPROPORPHYRINOGEN III OXIDASE"/>
    <property type="match status" value="1"/>
</dbReference>
<keyword evidence="5 15" id="KW-0004">4Fe-4S</keyword>
<feature type="binding site" evidence="16">
    <location>
        <begin position="77"/>
        <end position="79"/>
    </location>
    <ligand>
        <name>S-adenosyl-L-methionine</name>
        <dbReference type="ChEBI" id="CHEBI:59789"/>
        <label>2</label>
    </ligand>
</feature>
<evidence type="ECO:0000256" key="10">
    <source>
        <dbReference type="ARBA" id="ARBA00023004"/>
    </source>
</evidence>
<proteinExistence type="inferred from homology"/>
<keyword evidence="12 15" id="KW-0627">Porphyrin biosynthesis</keyword>
<evidence type="ECO:0000256" key="9">
    <source>
        <dbReference type="ARBA" id="ARBA00023002"/>
    </source>
</evidence>
<feature type="binding site" evidence="16">
    <location>
        <position position="219"/>
    </location>
    <ligand>
        <name>S-adenosyl-L-methionine</name>
        <dbReference type="ChEBI" id="CHEBI:59789"/>
        <label>2</label>
    </ligand>
</feature>
<dbReference type="GO" id="GO:0051989">
    <property type="term" value="F:coproporphyrinogen dehydrogenase activity"/>
    <property type="evidence" value="ECO:0007669"/>
    <property type="project" value="UniProtKB-EC"/>
</dbReference>
<dbReference type="EMBL" id="AWXZ01000015">
    <property type="protein sequence ID" value="ESR26434.1"/>
    <property type="molecule type" value="Genomic_DNA"/>
</dbReference>
<evidence type="ECO:0000256" key="12">
    <source>
        <dbReference type="ARBA" id="ARBA00023244"/>
    </source>
</evidence>
<dbReference type="Pfam" id="PF06969">
    <property type="entry name" value="HemN_C"/>
    <property type="match status" value="1"/>
</dbReference>
<comment type="catalytic activity">
    <reaction evidence="14 15">
        <text>coproporphyrinogen III + 2 S-adenosyl-L-methionine = protoporphyrinogen IX + 2 5'-deoxyadenosine + 2 L-methionine + 2 CO2</text>
        <dbReference type="Rhea" id="RHEA:15425"/>
        <dbReference type="ChEBI" id="CHEBI:16526"/>
        <dbReference type="ChEBI" id="CHEBI:17319"/>
        <dbReference type="ChEBI" id="CHEBI:57307"/>
        <dbReference type="ChEBI" id="CHEBI:57309"/>
        <dbReference type="ChEBI" id="CHEBI:57844"/>
        <dbReference type="ChEBI" id="CHEBI:59789"/>
        <dbReference type="EC" id="1.3.98.3"/>
    </reaction>
</comment>
<feature type="binding site" evidence="16">
    <location>
        <position position="122"/>
    </location>
    <ligand>
        <name>S-adenosyl-L-methionine</name>
        <dbReference type="ChEBI" id="CHEBI:59789"/>
        <label>1</label>
    </ligand>
</feature>
<feature type="binding site" evidence="16">
    <location>
        <begin position="123"/>
        <end position="124"/>
    </location>
    <ligand>
        <name>S-adenosyl-L-methionine</name>
        <dbReference type="ChEBI" id="CHEBI:59789"/>
        <label>2</label>
    </ligand>
</feature>
<evidence type="ECO:0000256" key="16">
    <source>
        <dbReference type="PIRSR" id="PIRSR000167-1"/>
    </source>
</evidence>
<dbReference type="GO" id="GO:0005737">
    <property type="term" value="C:cytoplasm"/>
    <property type="evidence" value="ECO:0007669"/>
    <property type="project" value="UniProtKB-SubCell"/>
</dbReference>
<evidence type="ECO:0000256" key="14">
    <source>
        <dbReference type="ARBA" id="ARBA00048321"/>
    </source>
</evidence>
<name>V4RMD6_9HYPH</name>
<evidence type="ECO:0000256" key="5">
    <source>
        <dbReference type="ARBA" id="ARBA00022485"/>
    </source>
</evidence>
<feature type="binding site" evidence="16">
    <location>
        <position position="253"/>
    </location>
    <ligand>
        <name>S-adenosyl-L-methionine</name>
        <dbReference type="ChEBI" id="CHEBI:59789"/>
        <label>2</label>
    </ligand>
</feature>
<evidence type="ECO:0000313" key="20">
    <source>
        <dbReference type="Proteomes" id="UP000017819"/>
    </source>
</evidence>
<dbReference type="InterPro" id="IPR006638">
    <property type="entry name" value="Elp3/MiaA/NifB-like_rSAM"/>
</dbReference>
<evidence type="ECO:0000256" key="11">
    <source>
        <dbReference type="ARBA" id="ARBA00023014"/>
    </source>
</evidence>
<feature type="binding site" evidence="16">
    <location>
        <position position="339"/>
    </location>
    <ligand>
        <name>S-adenosyl-L-methionine</name>
        <dbReference type="ChEBI" id="CHEBI:59789"/>
        <label>1</label>
    </ligand>
</feature>
<dbReference type="EC" id="1.3.98.3" evidence="15"/>
<keyword evidence="9 15" id="KW-0560">Oxidoreductase</keyword>
<dbReference type="InterPro" id="IPR007197">
    <property type="entry name" value="rSAM"/>
</dbReference>